<dbReference type="Pfam" id="PF13281">
    <property type="entry name" value="MAP3K_TRAF_bd"/>
    <property type="match status" value="1"/>
</dbReference>
<comment type="catalytic activity">
    <reaction evidence="12">
        <text>L-threonyl-[protein] + ATP = O-phospho-L-threonyl-[protein] + ADP + H(+)</text>
        <dbReference type="Rhea" id="RHEA:46608"/>
        <dbReference type="Rhea" id="RHEA-COMP:11060"/>
        <dbReference type="Rhea" id="RHEA-COMP:11605"/>
        <dbReference type="ChEBI" id="CHEBI:15378"/>
        <dbReference type="ChEBI" id="CHEBI:30013"/>
        <dbReference type="ChEBI" id="CHEBI:30616"/>
        <dbReference type="ChEBI" id="CHEBI:61977"/>
        <dbReference type="ChEBI" id="CHEBI:456216"/>
        <dbReference type="EC" id="2.7.11.25"/>
    </reaction>
</comment>
<dbReference type="GO" id="GO:0005524">
    <property type="term" value="F:ATP binding"/>
    <property type="evidence" value="ECO:0007669"/>
    <property type="project" value="UniProtKB-UniRule"/>
</dbReference>
<evidence type="ECO:0000256" key="13">
    <source>
        <dbReference type="ARBA" id="ARBA00048329"/>
    </source>
</evidence>
<dbReference type="Pfam" id="PF20309">
    <property type="entry name" value="DRHyd-ASK"/>
    <property type="match status" value="1"/>
</dbReference>
<dbReference type="InParanoid" id="A0A2U3VJC2"/>
<dbReference type="InterPro" id="IPR046872">
    <property type="entry name" value="DRHyd-ASK"/>
</dbReference>
<evidence type="ECO:0000259" key="17">
    <source>
        <dbReference type="PROSITE" id="PS50011"/>
    </source>
</evidence>
<keyword evidence="8 19" id="KW-0418">Kinase</keyword>
<feature type="domain" description="Protein kinase" evidence="17">
    <location>
        <begin position="807"/>
        <end position="1065"/>
    </location>
</feature>
<evidence type="ECO:0000256" key="6">
    <source>
        <dbReference type="ARBA" id="ARBA00022723"/>
    </source>
</evidence>
<keyword evidence="10" id="KW-0460">Magnesium</keyword>
<dbReference type="InterPro" id="IPR046873">
    <property type="entry name" value="HisK-N-like"/>
</dbReference>
<comment type="cofactor">
    <cofactor evidence="1">
        <name>Mg(2+)</name>
        <dbReference type="ChEBI" id="CHEBI:18420"/>
    </cofactor>
</comment>
<dbReference type="PROSITE" id="PS00107">
    <property type="entry name" value="PROTEIN_KINASE_ATP"/>
    <property type="match status" value="1"/>
</dbReference>
<dbReference type="SUPFAM" id="SSF56496">
    <property type="entry name" value="Fibrinogen C-terminal domain-like"/>
    <property type="match status" value="1"/>
</dbReference>
<dbReference type="STRING" id="9708.A0A2U3VJC2"/>
<keyword evidence="5" id="KW-0808">Transferase</keyword>
<dbReference type="SUPFAM" id="SSF56112">
    <property type="entry name" value="Protein kinase-like (PK-like)"/>
    <property type="match status" value="1"/>
</dbReference>
<evidence type="ECO:0000256" key="4">
    <source>
        <dbReference type="ARBA" id="ARBA00022527"/>
    </source>
</evidence>
<feature type="region of interest" description="Disordered" evidence="16">
    <location>
        <begin position="1054"/>
        <end position="1149"/>
    </location>
</feature>
<feature type="binding site" evidence="14">
    <location>
        <position position="836"/>
    </location>
    <ligand>
        <name>ATP</name>
        <dbReference type="ChEBI" id="CHEBI:30616"/>
    </ligand>
</feature>
<dbReference type="GO" id="GO:0046872">
    <property type="term" value="F:metal ion binding"/>
    <property type="evidence" value="ECO:0007669"/>
    <property type="project" value="UniProtKB-KW"/>
</dbReference>
<keyword evidence="18" id="KW-1185">Reference proteome</keyword>
<dbReference type="PROSITE" id="PS50011">
    <property type="entry name" value="PROTEIN_KINASE_DOM"/>
    <property type="match status" value="1"/>
</dbReference>
<feature type="coiled-coil region" evidence="15">
    <location>
        <begin position="1326"/>
        <end position="1353"/>
    </location>
</feature>
<evidence type="ECO:0000256" key="15">
    <source>
        <dbReference type="SAM" id="Coils"/>
    </source>
</evidence>
<dbReference type="RefSeq" id="XP_004394843.1">
    <property type="nucleotide sequence ID" value="XM_004394786.2"/>
</dbReference>
<dbReference type="Gene3D" id="1.10.510.10">
    <property type="entry name" value="Transferase(Phosphotransferase) domain 1"/>
    <property type="match status" value="1"/>
</dbReference>
<evidence type="ECO:0000256" key="5">
    <source>
        <dbReference type="ARBA" id="ARBA00022679"/>
    </source>
</evidence>
<dbReference type="GeneID" id="101374941"/>
<evidence type="ECO:0000256" key="12">
    <source>
        <dbReference type="ARBA" id="ARBA00047559"/>
    </source>
</evidence>
<dbReference type="GO" id="GO:0033554">
    <property type="term" value="P:cellular response to stress"/>
    <property type="evidence" value="ECO:0007669"/>
    <property type="project" value="TreeGrafter"/>
</dbReference>
<evidence type="ECO:0000256" key="2">
    <source>
        <dbReference type="ARBA" id="ARBA00006529"/>
    </source>
</evidence>
<reference evidence="19" key="1">
    <citation type="submission" date="2025-08" db="UniProtKB">
        <authorList>
            <consortium name="RefSeq"/>
        </authorList>
    </citation>
    <scope>IDENTIFICATION</scope>
</reference>
<evidence type="ECO:0000256" key="10">
    <source>
        <dbReference type="ARBA" id="ARBA00022842"/>
    </source>
</evidence>
<dbReference type="Pfam" id="PF20302">
    <property type="entry name" value="HisK-N-like"/>
    <property type="match status" value="1"/>
</dbReference>
<evidence type="ECO:0000256" key="11">
    <source>
        <dbReference type="ARBA" id="ARBA00023054"/>
    </source>
</evidence>
<dbReference type="InterPro" id="IPR011009">
    <property type="entry name" value="Kinase-like_dom_sf"/>
</dbReference>
<accession>A0A2U3VJC2</accession>
<dbReference type="CDD" id="cd06624">
    <property type="entry name" value="STKc_ASK"/>
    <property type="match status" value="1"/>
</dbReference>
<dbReference type="PANTHER" id="PTHR11584:SF391">
    <property type="entry name" value="MITOGEN-ACTIVATED PROTEIN KINASE KINASE KINASE 6"/>
    <property type="match status" value="1"/>
</dbReference>
<feature type="compositionally biased region" description="Low complexity" evidence="16">
    <location>
        <begin position="1083"/>
        <end position="1111"/>
    </location>
</feature>
<dbReference type="Gene3D" id="4.10.530.10">
    <property type="entry name" value="Gamma-fibrinogen Carboxyl Terminal Fragment, domain 2"/>
    <property type="match status" value="1"/>
</dbReference>
<dbReference type="InterPro" id="IPR025136">
    <property type="entry name" value="MAP3K_TRAF-bd"/>
</dbReference>
<evidence type="ECO:0000256" key="14">
    <source>
        <dbReference type="PROSITE-ProRule" id="PRU10141"/>
    </source>
</evidence>
<evidence type="ECO:0000313" key="18">
    <source>
        <dbReference type="Proteomes" id="UP000245340"/>
    </source>
</evidence>
<dbReference type="CTD" id="9064"/>
<gene>
    <name evidence="19" type="primary">MAP3K6</name>
</gene>
<evidence type="ECO:0000256" key="9">
    <source>
        <dbReference type="ARBA" id="ARBA00022840"/>
    </source>
</evidence>
<dbReference type="FunFam" id="3.30.200.20:FF:000067">
    <property type="entry name" value="Mitogen-activated protein kinase kinase kinase 5"/>
    <property type="match status" value="1"/>
</dbReference>
<dbReference type="InterPro" id="IPR013761">
    <property type="entry name" value="SAM/pointed_sf"/>
</dbReference>
<evidence type="ECO:0000256" key="7">
    <source>
        <dbReference type="ARBA" id="ARBA00022741"/>
    </source>
</evidence>
<dbReference type="InterPro" id="IPR008271">
    <property type="entry name" value="Ser/Thr_kinase_AS"/>
</dbReference>
<comment type="catalytic activity">
    <reaction evidence="13">
        <text>L-seryl-[protein] + ATP = O-phospho-L-seryl-[protein] + ADP + H(+)</text>
        <dbReference type="Rhea" id="RHEA:17989"/>
        <dbReference type="Rhea" id="RHEA-COMP:9863"/>
        <dbReference type="Rhea" id="RHEA-COMP:11604"/>
        <dbReference type="ChEBI" id="CHEBI:15378"/>
        <dbReference type="ChEBI" id="CHEBI:29999"/>
        <dbReference type="ChEBI" id="CHEBI:30616"/>
        <dbReference type="ChEBI" id="CHEBI:83421"/>
        <dbReference type="ChEBI" id="CHEBI:456216"/>
        <dbReference type="EC" id="2.7.11.25"/>
    </reaction>
</comment>
<dbReference type="InterPro" id="IPR043969">
    <property type="entry name" value="MAP3K_PH"/>
</dbReference>
<dbReference type="OrthoDB" id="275301at2759"/>
<dbReference type="Proteomes" id="UP000245340">
    <property type="component" value="Unplaced"/>
</dbReference>
<dbReference type="InterPro" id="IPR017441">
    <property type="entry name" value="Protein_kinase_ATP_BS"/>
</dbReference>
<protein>
    <recommendedName>
        <fullName evidence="3">mitogen-activated protein kinase kinase kinase</fullName>
        <ecNumber evidence="3">2.7.11.25</ecNumber>
    </recommendedName>
</protein>
<dbReference type="PROSITE" id="PS00108">
    <property type="entry name" value="PROTEIN_KINASE_ST"/>
    <property type="match status" value="1"/>
</dbReference>
<dbReference type="KEGG" id="oro:101374941"/>
<name>A0A2U3VJC2_ODORO</name>
<evidence type="ECO:0000256" key="16">
    <source>
        <dbReference type="SAM" id="MobiDB-lite"/>
    </source>
</evidence>
<dbReference type="Pfam" id="PF19039">
    <property type="entry name" value="ASK_PH"/>
    <property type="match status" value="1"/>
</dbReference>
<dbReference type="InterPro" id="IPR000719">
    <property type="entry name" value="Prot_kinase_dom"/>
</dbReference>
<dbReference type="InterPro" id="IPR036056">
    <property type="entry name" value="Fibrinogen-like_C"/>
</dbReference>
<feature type="compositionally biased region" description="Basic and acidic residues" evidence="16">
    <location>
        <begin position="1285"/>
        <end position="1298"/>
    </location>
</feature>
<dbReference type="Gene3D" id="3.30.200.20">
    <property type="entry name" value="Phosphorylase Kinase, domain 1"/>
    <property type="match status" value="1"/>
</dbReference>
<sequence length="1452" mass="160161">MAGGLDLHTQNPGNWKPAKLSSCPVVLEPQEVVERKELQALKVRDAGKRAGTWSESRFWKPESEFWLGNENLRQLALQGDSLSFHNGKPFTTYNADQPCRARATVLIVHGARWDGSHYQSNFSGCYAVSEATAPKYGIDWASGQGVGHPYQPGPERPRTAGPCLRSGALERAGSCWQDPLAEALSRGRPHAAPPGRGCARSRPLSVVYVLTREPQPGLEAEAGAEAEPLPLRCLREACAQLPGPRPRPQLRSLPFGTLALGDTAALDSFYNADVVVLEVSSSLAQPSLFYHLGVRESFSMTNNVLLCSQADLPDLQALREDVFQKNSDCVGSYTLIPYVVTATGRVLCGDPGLLRGLADGLVQAGVGTEALLTPLVGRLARLLESTPTDSCGYFRETIRQDIRRARERFCGPQLRQELARLQRRLDSVELLSPDIIMNLLLSYRDVQDYSAIIGLVETLQALPTCDVAEQHNVCFHYTFALNRRNRPGDREKALAVLLPLVQGEGSVAPDLYCMCGRVYKDMFFSSGFQDAGHRQQAYHWYRKAFDVEPSLHSGINAAVLLIAAGQCFEDSEELQLIGMKLGCLLARKGCVEKMQYYWDVGFYLGAQILANDLAQVALAAEQLYKLDAPIWYLVSMMETFLLYQHFRPMLELPEGPPHRAHFWLHFLLQSCQPLKTACPQGDQCLVLVLEMNKVLLPARLEIQGTDPVSAVTLSLLEPETQDVPSSWTFPVASICGVSSSKRDERCCFVYALPPAQDAQLCFPSVGHCQWFCGLIQALVTNPDSTAPAEEAEGVGEVLEFDYEYTETGERLVLGKGTYGVVYAGRERHTRVRIAIKEIPERDSRFSQPLHEEIALHKRLRHKNIVRYLGSTSQGGYLKIFMEEVPGGSLSSLLRSVWGPLQDNESTISFYTRQILQGLSYLHDNRIVHRDIKGDNVLINTFSGLLKISDFGTSKRLAGITPCTETFTGTLQYMAPEIIDQGPRGYGKAADIWSLGCTVIEMATGRPPFHELGSPQAAMFQVGMYKVHPPVPTSLSAEAQAFLLRTFEPDPRLRASAPALLGDPFLQPGKRSRSPGSPRHALRPSDAPSASPTPSADPTTQPQTFPRPQAPFQHPPSPSKRCLSYGDTSQLRVPEEAGAEEPTSPEESCGLSLLHQESKRRAMLAAVLEEELPALASSLSRKQDQGPWLGRNHVEQLLRCLGAHIHTPNRRQLAQELRALQGQLRAQGLGPALLHGPLFAFPDAVKQILRRRQIRPHWMFALDSLLSRAVRVALAVLGPEVETEEVPPRSEESSKEEPQSKQQETSVQLSRLPGEPEQAPPTPVVQLGLLRAETDRLRDVLAEKEQECQALVQQALQRVNGEAGTCALAPEPPAALTVDQGLVQWLQGLNVDSGTIQMLLNHSFTLRTLLTCATRDDLIYTRIRGGMVCRIWRAILAQRAGSTPVTPGRQEAE</sequence>
<keyword evidence="7 14" id="KW-0547">Nucleotide-binding</keyword>
<evidence type="ECO:0000256" key="3">
    <source>
        <dbReference type="ARBA" id="ARBA00012406"/>
    </source>
</evidence>
<dbReference type="SUPFAM" id="SSF47769">
    <property type="entry name" value="SAM/Pointed domain"/>
    <property type="match status" value="1"/>
</dbReference>
<dbReference type="Pfam" id="PF00069">
    <property type="entry name" value="Pkinase"/>
    <property type="match status" value="1"/>
</dbReference>
<proteinExistence type="inferred from homology"/>
<evidence type="ECO:0000256" key="8">
    <source>
        <dbReference type="ARBA" id="ARBA00022777"/>
    </source>
</evidence>
<evidence type="ECO:0000256" key="1">
    <source>
        <dbReference type="ARBA" id="ARBA00001946"/>
    </source>
</evidence>
<comment type="similarity">
    <text evidence="2">Belongs to the protein kinase superfamily. STE Ser/Thr protein kinase family. MAP kinase kinase kinase subfamily.</text>
</comment>
<dbReference type="SMART" id="SM00220">
    <property type="entry name" value="S_TKc"/>
    <property type="match status" value="1"/>
</dbReference>
<keyword evidence="6" id="KW-0479">Metal-binding</keyword>
<dbReference type="GO" id="GO:0004709">
    <property type="term" value="F:MAP kinase kinase kinase activity"/>
    <property type="evidence" value="ECO:0007669"/>
    <property type="project" value="UniProtKB-EC"/>
</dbReference>
<evidence type="ECO:0000313" key="19">
    <source>
        <dbReference type="RefSeq" id="XP_004394843.1"/>
    </source>
</evidence>
<feature type="region of interest" description="Disordered" evidence="16">
    <location>
        <begin position="1280"/>
        <end position="1322"/>
    </location>
</feature>
<dbReference type="PANTHER" id="PTHR11584">
    <property type="entry name" value="SERINE/THREONINE PROTEIN KINASE"/>
    <property type="match status" value="1"/>
</dbReference>
<dbReference type="FunFam" id="1.10.510.10:FF:000054">
    <property type="entry name" value="Mitogen-activated protein kinase kinase kinase 5"/>
    <property type="match status" value="1"/>
</dbReference>
<keyword evidence="9 14" id="KW-0067">ATP-binding</keyword>
<keyword evidence="4" id="KW-0723">Serine/threonine-protein kinase</keyword>
<organism evidence="18 19">
    <name type="scientific">Odobenus rosmarus divergens</name>
    <name type="common">Pacific walrus</name>
    <dbReference type="NCBI Taxonomy" id="9708"/>
    <lineage>
        <taxon>Eukaryota</taxon>
        <taxon>Metazoa</taxon>
        <taxon>Chordata</taxon>
        <taxon>Craniata</taxon>
        <taxon>Vertebrata</taxon>
        <taxon>Euteleostomi</taxon>
        <taxon>Mammalia</taxon>
        <taxon>Eutheria</taxon>
        <taxon>Laurasiatheria</taxon>
        <taxon>Carnivora</taxon>
        <taxon>Caniformia</taxon>
        <taxon>Pinnipedia</taxon>
        <taxon>Odobenidae</taxon>
        <taxon>Odobenus</taxon>
    </lineage>
</organism>
<keyword evidence="11 15" id="KW-0175">Coiled coil</keyword>
<dbReference type="EC" id="2.7.11.25" evidence="3"/>